<dbReference type="GeneID" id="20668713"/>
<dbReference type="eggNOG" id="ENOG502RCX1">
    <property type="taxonomic scope" value="Eukaryota"/>
</dbReference>
<organism evidence="1 2">
    <name type="scientific">Heterobasidion irregulare (strain TC 32-1)</name>
    <dbReference type="NCBI Taxonomy" id="747525"/>
    <lineage>
        <taxon>Eukaryota</taxon>
        <taxon>Fungi</taxon>
        <taxon>Dikarya</taxon>
        <taxon>Basidiomycota</taxon>
        <taxon>Agaricomycotina</taxon>
        <taxon>Agaricomycetes</taxon>
        <taxon>Russulales</taxon>
        <taxon>Bondarzewiaceae</taxon>
        <taxon>Heterobasidion</taxon>
        <taxon>Heterobasidion annosum species complex</taxon>
    </lineage>
</organism>
<evidence type="ECO:0000313" key="1">
    <source>
        <dbReference type="EMBL" id="ETW79625.1"/>
    </source>
</evidence>
<dbReference type="AlphaFoldDB" id="W4K2P6"/>
<proteinExistence type="predicted"/>
<gene>
    <name evidence="1" type="ORF">HETIRDRAFT_231048</name>
</gene>
<dbReference type="KEGG" id="hir:HETIRDRAFT_231048"/>
<dbReference type="OrthoDB" id="2973896at2759"/>
<keyword evidence="2" id="KW-1185">Reference proteome</keyword>
<evidence type="ECO:0000313" key="2">
    <source>
        <dbReference type="Proteomes" id="UP000030671"/>
    </source>
</evidence>
<dbReference type="InParanoid" id="W4K2P6"/>
<sequence length="233" mass="26335">MISALPAELLRSIVRFATEAPSIFDTSYKAVLEENRSSTFRSMRRSLTDKHSLSLVSRRFQSITEEFLYEFIILQSCGIEVVRFLAEKLATRPSQANGLLPIGHRVRRIDIDIELSDGEADDWFLGLSNLWGLIPSCPKLIILVSSVVLWQPLTLKSEVDNFLSMKVFKIPIELLMTIAGTCAQTLRRIDIMGQLTVSIDHLTQFCSSTRSTLEVCRFARVHKDVHLAQPTIP</sequence>
<dbReference type="RefSeq" id="XP_009548193.1">
    <property type="nucleotide sequence ID" value="XM_009549898.1"/>
</dbReference>
<dbReference type="EMBL" id="KI925460">
    <property type="protein sequence ID" value="ETW79625.1"/>
    <property type="molecule type" value="Genomic_DNA"/>
</dbReference>
<reference evidence="1 2" key="1">
    <citation type="journal article" date="2012" name="New Phytol.">
        <title>Insight into trade-off between wood decay and parasitism from the genome of a fungal forest pathogen.</title>
        <authorList>
            <person name="Olson A."/>
            <person name="Aerts A."/>
            <person name="Asiegbu F."/>
            <person name="Belbahri L."/>
            <person name="Bouzid O."/>
            <person name="Broberg A."/>
            <person name="Canback B."/>
            <person name="Coutinho P.M."/>
            <person name="Cullen D."/>
            <person name="Dalman K."/>
            <person name="Deflorio G."/>
            <person name="van Diepen L.T."/>
            <person name="Dunand C."/>
            <person name="Duplessis S."/>
            <person name="Durling M."/>
            <person name="Gonthier P."/>
            <person name="Grimwood J."/>
            <person name="Fossdal C.G."/>
            <person name="Hansson D."/>
            <person name="Henrissat B."/>
            <person name="Hietala A."/>
            <person name="Himmelstrand K."/>
            <person name="Hoffmeister D."/>
            <person name="Hogberg N."/>
            <person name="James T.Y."/>
            <person name="Karlsson M."/>
            <person name="Kohler A."/>
            <person name="Kues U."/>
            <person name="Lee Y.H."/>
            <person name="Lin Y.C."/>
            <person name="Lind M."/>
            <person name="Lindquist E."/>
            <person name="Lombard V."/>
            <person name="Lucas S."/>
            <person name="Lunden K."/>
            <person name="Morin E."/>
            <person name="Murat C."/>
            <person name="Park J."/>
            <person name="Raffaello T."/>
            <person name="Rouze P."/>
            <person name="Salamov A."/>
            <person name="Schmutz J."/>
            <person name="Solheim H."/>
            <person name="Stahlberg J."/>
            <person name="Velez H."/>
            <person name="de Vries R.P."/>
            <person name="Wiebenga A."/>
            <person name="Woodward S."/>
            <person name="Yakovlev I."/>
            <person name="Garbelotto M."/>
            <person name="Martin F."/>
            <person name="Grigoriev I.V."/>
            <person name="Stenlid J."/>
        </authorList>
    </citation>
    <scope>NUCLEOTIDE SEQUENCE [LARGE SCALE GENOMIC DNA]</scope>
    <source>
        <strain evidence="1 2">TC 32-1</strain>
    </source>
</reference>
<feature type="non-terminal residue" evidence="1">
    <location>
        <position position="233"/>
    </location>
</feature>
<protein>
    <submittedName>
        <fullName evidence="1">Uncharacterized protein</fullName>
    </submittedName>
</protein>
<dbReference type="HOGENOM" id="CLU_1192341_0_0_1"/>
<accession>W4K2P6</accession>
<name>W4K2P6_HETIT</name>
<dbReference type="Proteomes" id="UP000030671">
    <property type="component" value="Unassembled WGS sequence"/>
</dbReference>